<sequence length="211" mass="22996">MKLSFSTKIVVVTLLVGVCSTQTNARRLYKWVDQTSVTNYSEFQPKEGTSRKLEVLESRGNDHVDPAMAVTAEMKAIEIPVDQMNLQGTSSVVGSTPTAQFQQPITQTIVKQGAIAAPYTRPVNAAATTIGAEKKEPQLQQTVQALEKKESVSNPSIEKAVSPVVVSEKKDEVALVQPEKKVQPKVNPWTRKVEFVPSNLVPQNLTKASAP</sequence>
<dbReference type="Proteomes" id="UP001199528">
    <property type="component" value="Chromosome"/>
</dbReference>
<reference evidence="1" key="1">
    <citation type="journal article" date="2022" name="Front Environ Sci">
        <title>Complete genome sequence analysis of a novel alkane-degrading bacterial strain, Acinetobacter vivianii KJ-1, and its diesel degradation ability.</title>
        <authorList>
            <person name="Zhang Y."/>
            <person name="Song F."/>
            <person name="Wang J."/>
            <person name="Zhao Q."/>
            <person name="Zheng L."/>
            <person name="Wang Z."/>
            <person name="Zhang X."/>
            <person name="Gao Y."/>
            <person name="Chen G."/>
            <person name="Huang Y."/>
        </authorList>
    </citation>
    <scope>NUCLEOTIDE SEQUENCE</scope>
    <source>
        <strain evidence="1">KJ-1</strain>
    </source>
</reference>
<gene>
    <name evidence="1" type="ORF">LF296_15805</name>
</gene>
<evidence type="ECO:0008006" key="3">
    <source>
        <dbReference type="Google" id="ProtNLM"/>
    </source>
</evidence>
<name>A0AAJ6NI23_9GAMM</name>
<protein>
    <recommendedName>
        <fullName evidence="3">DUF4124 domain-containing protein</fullName>
    </recommendedName>
</protein>
<dbReference type="EMBL" id="CP085083">
    <property type="protein sequence ID" value="WDZ50756.1"/>
    <property type="molecule type" value="Genomic_DNA"/>
</dbReference>
<dbReference type="RefSeq" id="WP_272654913.1">
    <property type="nucleotide sequence ID" value="NZ_CP085083.1"/>
</dbReference>
<accession>A0AAJ6NI23</accession>
<dbReference type="KEGG" id="aviv:LF296_15805"/>
<evidence type="ECO:0000313" key="2">
    <source>
        <dbReference type="Proteomes" id="UP001199528"/>
    </source>
</evidence>
<proteinExistence type="predicted"/>
<evidence type="ECO:0000313" key="1">
    <source>
        <dbReference type="EMBL" id="WDZ50756.1"/>
    </source>
</evidence>
<reference evidence="1" key="2">
    <citation type="submission" date="2023-02" db="EMBL/GenBank/DDBJ databases">
        <authorList>
            <person name="Huang Y."/>
            <person name="Zhang Y."/>
            <person name="Zhang T."/>
            <person name="Wang J."/>
        </authorList>
    </citation>
    <scope>NUCLEOTIDE SEQUENCE</scope>
    <source>
        <strain evidence="1">KJ-1</strain>
    </source>
</reference>
<organism evidence="1 2">
    <name type="scientific">Acinetobacter vivianii</name>
    <dbReference type="NCBI Taxonomy" id="1776742"/>
    <lineage>
        <taxon>Bacteria</taxon>
        <taxon>Pseudomonadati</taxon>
        <taxon>Pseudomonadota</taxon>
        <taxon>Gammaproteobacteria</taxon>
        <taxon>Moraxellales</taxon>
        <taxon>Moraxellaceae</taxon>
        <taxon>Acinetobacter</taxon>
    </lineage>
</organism>
<dbReference type="AlphaFoldDB" id="A0AAJ6NI23"/>